<dbReference type="Proteomes" id="UP000053555">
    <property type="component" value="Unassembled WGS sequence"/>
</dbReference>
<proteinExistence type="predicted"/>
<sequence>MKKRNEKKVKDRNKKKEIRERRGKKFEETAKENFYFDAFSFTVCNVNLVTSQHQPLIIPCLLINPTILPLLRISCASCVLQFPPTTPQGLVSAFTVTSSFK</sequence>
<accession>A0A0B2SDA9</accession>
<protein>
    <submittedName>
        <fullName evidence="2">Uncharacterized protein</fullName>
    </submittedName>
</protein>
<organism evidence="2">
    <name type="scientific">Glycine soja</name>
    <name type="common">Wild soybean</name>
    <dbReference type="NCBI Taxonomy" id="3848"/>
    <lineage>
        <taxon>Eukaryota</taxon>
        <taxon>Viridiplantae</taxon>
        <taxon>Streptophyta</taxon>
        <taxon>Embryophyta</taxon>
        <taxon>Tracheophyta</taxon>
        <taxon>Spermatophyta</taxon>
        <taxon>Magnoliopsida</taxon>
        <taxon>eudicotyledons</taxon>
        <taxon>Gunneridae</taxon>
        <taxon>Pentapetalae</taxon>
        <taxon>rosids</taxon>
        <taxon>fabids</taxon>
        <taxon>Fabales</taxon>
        <taxon>Fabaceae</taxon>
        <taxon>Papilionoideae</taxon>
        <taxon>50 kb inversion clade</taxon>
        <taxon>NPAAA clade</taxon>
        <taxon>indigoferoid/millettioid clade</taxon>
        <taxon>Phaseoleae</taxon>
        <taxon>Glycine</taxon>
        <taxon>Glycine subgen. Soja</taxon>
    </lineage>
</organism>
<reference evidence="2" key="1">
    <citation type="submission" date="2014-07" db="EMBL/GenBank/DDBJ databases">
        <title>Identification of a novel salt tolerance gene in wild soybean by whole-genome sequencing.</title>
        <authorList>
            <person name="Lam H.-M."/>
            <person name="Qi X."/>
            <person name="Li M.-W."/>
            <person name="Liu X."/>
            <person name="Xie M."/>
            <person name="Ni M."/>
            <person name="Xu X."/>
        </authorList>
    </citation>
    <scope>NUCLEOTIDE SEQUENCE [LARGE SCALE GENOMIC DNA]</scope>
    <source>
        <tissue evidence="2">Root</tissue>
    </source>
</reference>
<feature type="compositionally biased region" description="Basic residues" evidence="1">
    <location>
        <begin position="1"/>
        <end position="16"/>
    </location>
</feature>
<evidence type="ECO:0000313" key="2">
    <source>
        <dbReference type="EMBL" id="KHN42242.1"/>
    </source>
</evidence>
<evidence type="ECO:0000256" key="1">
    <source>
        <dbReference type="SAM" id="MobiDB-lite"/>
    </source>
</evidence>
<dbReference type="AlphaFoldDB" id="A0A0B2SDA9"/>
<dbReference type="EMBL" id="KN644622">
    <property type="protein sequence ID" value="KHN42242.1"/>
    <property type="molecule type" value="Genomic_DNA"/>
</dbReference>
<feature type="region of interest" description="Disordered" evidence="1">
    <location>
        <begin position="1"/>
        <end position="23"/>
    </location>
</feature>
<name>A0A0B2SDA9_GLYSO</name>
<gene>
    <name evidence="2" type="ORF">glysoja_048952</name>
</gene>